<dbReference type="AlphaFoldDB" id="B0E0W8"/>
<sequence length="52" mass="5958">MVNLMAWIKCGAKHLWIRSDLLLVAGISLFHVHGHQEICFPRFAPTFIPSRV</sequence>
<protein>
    <submittedName>
        <fullName evidence="1">Predicted protein</fullName>
    </submittedName>
</protein>
<dbReference type="HOGENOM" id="CLU_3087646_0_0_1"/>
<dbReference type="KEGG" id="lbc:LACBIDRAFT_316413"/>
<dbReference type="InParanoid" id="B0E0W8"/>
<evidence type="ECO:0000313" key="1">
    <source>
        <dbReference type="EMBL" id="EDQ99471.1"/>
    </source>
</evidence>
<gene>
    <name evidence="1" type="ORF">LACBIDRAFT_316413</name>
</gene>
<proteinExistence type="predicted"/>
<organism evidence="2">
    <name type="scientific">Laccaria bicolor (strain S238N-H82 / ATCC MYA-4686)</name>
    <name type="common">Bicoloured deceiver</name>
    <name type="synonym">Laccaria laccata var. bicolor</name>
    <dbReference type="NCBI Taxonomy" id="486041"/>
    <lineage>
        <taxon>Eukaryota</taxon>
        <taxon>Fungi</taxon>
        <taxon>Dikarya</taxon>
        <taxon>Basidiomycota</taxon>
        <taxon>Agaricomycotina</taxon>
        <taxon>Agaricomycetes</taxon>
        <taxon>Agaricomycetidae</taxon>
        <taxon>Agaricales</taxon>
        <taxon>Agaricineae</taxon>
        <taxon>Hydnangiaceae</taxon>
        <taxon>Laccaria</taxon>
    </lineage>
</organism>
<dbReference type="OrthoDB" id="3222357at2759"/>
<accession>B0E0W8</accession>
<reference evidence="1 2" key="1">
    <citation type="journal article" date="2008" name="Nature">
        <title>The genome of Laccaria bicolor provides insights into mycorrhizal symbiosis.</title>
        <authorList>
            <person name="Martin F."/>
            <person name="Aerts A."/>
            <person name="Ahren D."/>
            <person name="Brun A."/>
            <person name="Danchin E.G.J."/>
            <person name="Duchaussoy F."/>
            <person name="Gibon J."/>
            <person name="Kohler A."/>
            <person name="Lindquist E."/>
            <person name="Pereda V."/>
            <person name="Salamov A."/>
            <person name="Shapiro H.J."/>
            <person name="Wuyts J."/>
            <person name="Blaudez D."/>
            <person name="Buee M."/>
            <person name="Brokstein P."/>
            <person name="Canbaeck B."/>
            <person name="Cohen D."/>
            <person name="Courty P.E."/>
            <person name="Coutinho P.M."/>
            <person name="Delaruelle C."/>
            <person name="Detter J.C."/>
            <person name="Deveau A."/>
            <person name="DiFazio S."/>
            <person name="Duplessis S."/>
            <person name="Fraissinet-Tachet L."/>
            <person name="Lucic E."/>
            <person name="Frey-Klett P."/>
            <person name="Fourrey C."/>
            <person name="Feussner I."/>
            <person name="Gay G."/>
            <person name="Grimwood J."/>
            <person name="Hoegger P.J."/>
            <person name="Jain P."/>
            <person name="Kilaru S."/>
            <person name="Labbe J."/>
            <person name="Lin Y.C."/>
            <person name="Legue V."/>
            <person name="Le Tacon F."/>
            <person name="Marmeisse R."/>
            <person name="Melayah D."/>
            <person name="Montanini B."/>
            <person name="Muratet M."/>
            <person name="Nehls U."/>
            <person name="Niculita-Hirzel H."/>
            <person name="Oudot-Le Secq M.P."/>
            <person name="Peter M."/>
            <person name="Quesneville H."/>
            <person name="Rajashekar B."/>
            <person name="Reich M."/>
            <person name="Rouhier N."/>
            <person name="Schmutz J."/>
            <person name="Yin T."/>
            <person name="Chalot M."/>
            <person name="Henrissat B."/>
            <person name="Kuees U."/>
            <person name="Lucas S."/>
            <person name="Van de Peer Y."/>
            <person name="Podila G.K."/>
            <person name="Polle A."/>
            <person name="Pukkila P.J."/>
            <person name="Richardson P.M."/>
            <person name="Rouze P."/>
            <person name="Sanders I.R."/>
            <person name="Stajich J.E."/>
            <person name="Tunlid A."/>
            <person name="Tuskan G."/>
            <person name="Grigoriev I.V."/>
        </authorList>
    </citation>
    <scope>NUCLEOTIDE SEQUENCE [LARGE SCALE GENOMIC DNA]</scope>
    <source>
        <strain evidence="2">S238N-H82 / ATCC MYA-4686</strain>
    </source>
</reference>
<dbReference type="EMBL" id="DS547163">
    <property type="protein sequence ID" value="EDQ99471.1"/>
    <property type="molecule type" value="Genomic_DNA"/>
</dbReference>
<dbReference type="Proteomes" id="UP000001194">
    <property type="component" value="Unassembled WGS sequence"/>
</dbReference>
<keyword evidence="2" id="KW-1185">Reference proteome</keyword>
<evidence type="ECO:0000313" key="2">
    <source>
        <dbReference type="Proteomes" id="UP000001194"/>
    </source>
</evidence>
<name>B0E0W8_LACBS</name>
<dbReference type="GeneID" id="6085537"/>
<dbReference type="RefSeq" id="XP_001889820.1">
    <property type="nucleotide sequence ID" value="XM_001889785.1"/>
</dbReference>